<reference evidence="10 11" key="1">
    <citation type="submission" date="2016-10" db="EMBL/GenBank/DDBJ databases">
        <authorList>
            <person name="de Groot N.N."/>
        </authorList>
    </citation>
    <scope>NUCLEOTIDE SEQUENCE [LARGE SCALE GENOMIC DNA]</scope>
    <source>
        <strain evidence="10 11">Vu-144</strain>
    </source>
</reference>
<dbReference type="PANTHER" id="PTHR42732">
    <property type="entry name" value="BETA-GALACTOSIDASE"/>
    <property type="match status" value="1"/>
</dbReference>
<dbReference type="PANTHER" id="PTHR42732:SF1">
    <property type="entry name" value="BETA-MANNOSIDASE"/>
    <property type="match status" value="1"/>
</dbReference>
<gene>
    <name evidence="10" type="ORF">SAMN05192529_107143</name>
</gene>
<comment type="similarity">
    <text evidence="1">Belongs to the glycosyl hydrolase 2 family.</text>
</comment>
<protein>
    <submittedName>
        <fullName evidence="10">Beta-galactosidase</fullName>
    </submittedName>
</protein>
<dbReference type="Pfam" id="PF18565">
    <property type="entry name" value="Glyco_hydro2_C5"/>
    <property type="match status" value="1"/>
</dbReference>
<keyword evidence="3" id="KW-0326">Glycosidase</keyword>
<dbReference type="InterPro" id="IPR013783">
    <property type="entry name" value="Ig-like_fold"/>
</dbReference>
<dbReference type="Pfam" id="PF02836">
    <property type="entry name" value="Glyco_hydro_2_C"/>
    <property type="match status" value="1"/>
</dbReference>
<evidence type="ECO:0000256" key="4">
    <source>
        <dbReference type="SAM" id="SignalP"/>
    </source>
</evidence>
<dbReference type="GO" id="GO:0004553">
    <property type="term" value="F:hydrolase activity, hydrolyzing O-glycosyl compounds"/>
    <property type="evidence" value="ECO:0007669"/>
    <property type="project" value="InterPro"/>
</dbReference>
<dbReference type="Pfam" id="PF16355">
    <property type="entry name" value="DUF4982"/>
    <property type="match status" value="1"/>
</dbReference>
<keyword evidence="11" id="KW-1185">Reference proteome</keyword>
<accession>A0A1H3Y790</accession>
<dbReference type="SUPFAM" id="SSF51445">
    <property type="entry name" value="(Trans)glycosidases"/>
    <property type="match status" value="1"/>
</dbReference>
<dbReference type="AlphaFoldDB" id="A0A1H3Y790"/>
<feature type="domain" description="Glycosyl hydrolases family 2 sugar binding" evidence="7">
    <location>
        <begin position="77"/>
        <end position="185"/>
    </location>
</feature>
<dbReference type="InterPro" id="IPR017853">
    <property type="entry name" value="GH"/>
</dbReference>
<dbReference type="InterPro" id="IPR036156">
    <property type="entry name" value="Beta-gal/glucu_dom_sf"/>
</dbReference>
<feature type="domain" description="DUF4982" evidence="8">
    <location>
        <begin position="631"/>
        <end position="688"/>
    </location>
</feature>
<proteinExistence type="inferred from homology"/>
<evidence type="ECO:0000256" key="3">
    <source>
        <dbReference type="ARBA" id="ARBA00023295"/>
    </source>
</evidence>
<name>A0A1H3Y790_9BACT</name>
<dbReference type="InterPro" id="IPR023232">
    <property type="entry name" value="Glyco_hydro_2_AS"/>
</dbReference>
<dbReference type="InterPro" id="IPR051913">
    <property type="entry name" value="GH2_Domain-Containing"/>
</dbReference>
<evidence type="ECO:0000259" key="7">
    <source>
        <dbReference type="Pfam" id="PF02837"/>
    </source>
</evidence>
<organism evidence="10 11">
    <name type="scientific">Arachidicoccus rhizosphaerae</name>
    <dbReference type="NCBI Taxonomy" id="551991"/>
    <lineage>
        <taxon>Bacteria</taxon>
        <taxon>Pseudomonadati</taxon>
        <taxon>Bacteroidota</taxon>
        <taxon>Chitinophagia</taxon>
        <taxon>Chitinophagales</taxon>
        <taxon>Chitinophagaceae</taxon>
        <taxon>Arachidicoccus</taxon>
    </lineage>
</organism>
<evidence type="ECO:0000259" key="5">
    <source>
        <dbReference type="Pfam" id="PF00703"/>
    </source>
</evidence>
<evidence type="ECO:0000256" key="2">
    <source>
        <dbReference type="ARBA" id="ARBA00022801"/>
    </source>
</evidence>
<evidence type="ECO:0000259" key="9">
    <source>
        <dbReference type="Pfam" id="PF18565"/>
    </source>
</evidence>
<dbReference type="Proteomes" id="UP000199041">
    <property type="component" value="Unassembled WGS sequence"/>
</dbReference>
<evidence type="ECO:0000313" key="11">
    <source>
        <dbReference type="Proteomes" id="UP000199041"/>
    </source>
</evidence>
<dbReference type="InterPro" id="IPR006101">
    <property type="entry name" value="Glyco_hydro_2"/>
</dbReference>
<evidence type="ECO:0000256" key="1">
    <source>
        <dbReference type="ARBA" id="ARBA00007401"/>
    </source>
</evidence>
<evidence type="ECO:0000313" key="10">
    <source>
        <dbReference type="EMBL" id="SEA07443.1"/>
    </source>
</evidence>
<dbReference type="InterPro" id="IPR008979">
    <property type="entry name" value="Galactose-bd-like_sf"/>
</dbReference>
<keyword evidence="4" id="KW-0732">Signal</keyword>
<dbReference type="STRING" id="551991.SAMN05192529_107143"/>
<dbReference type="SUPFAM" id="SSF49785">
    <property type="entry name" value="Galactose-binding domain-like"/>
    <property type="match status" value="1"/>
</dbReference>
<sequence length="824" mass="92444">MIRLYKMSGRLLLALVSMCVLQVNAQITGSTNKSGTLLFDADWRFALGDFSGAENSGFNDSNWRLLDLPHDWSIESNIEADHPSGNAGGYFADGTGWYRKSFHVPADWKGRELSVYFGGVYMNGEVFINGKSLGIHPYGYTPFRLNLTPYLHYGDSNVLAVRVDNSKQVNCRWYSGSGIYRHVWLELKNKVHLDPWGVQITTPVISGGKATVRIQSAIVNNDDVERRVRLITTVMGKPHAGRVPKAEKLVTLQPGDTTVIVQNIEVSQPKLWDLASPYLYMLQSEIQEQGRDLDQAVRAFGIRSIKFTAEKGFELNGRMVKLNGGCVHHDNGCLGAAAYDRAEERKVALLKAAGFNAVRTAHNPPSTAFLDACDRLGMLVIDEAFDGWRTGKNKYDYALYFDSWWKRDLDAMVLRDRNHPSIIMWSIGNEIIERKEPEAVETARMLAGEVKAKDSTRPVTSAMTTWDQDWTIFDPLMAAHDVAGYNYQLQRATADHLRVPGRIIVQTESYPRDAYENWELVSSHPYIIGDFVWTAMDYLGESSIGRYYYPGEPEGQHWEREFYPWHGAYCGDIDLMGDRKPISYYRSLLYNDSQKLYLAVREPNPPGGTIKETLWSVWPTWRSWTWPGYEGKNMEVVVYSRYPAVRLYLNDRLIGEKPSGAAAAFKTVFSIPYQKGVLKAVGIQKGQQMLTDVLQTAGPVAGIRLVADRRRMDASGQDLSYVKVELVDKDGVIQPNGDYTLGFEISGPGTIAGLDNANLKDPDPYVGHSRKTWKGKALAVIKSSHQPGTIELRVHAEGLPAATLKIQSQKVTAKPARLSLVTQF</sequence>
<dbReference type="InterPro" id="IPR006102">
    <property type="entry name" value="Ig-like_GH2"/>
</dbReference>
<dbReference type="InterPro" id="IPR006103">
    <property type="entry name" value="Glyco_hydro_2_cat"/>
</dbReference>
<dbReference type="Gene3D" id="2.60.40.10">
    <property type="entry name" value="Immunoglobulins"/>
    <property type="match status" value="3"/>
</dbReference>
<dbReference type="Pfam" id="PF02837">
    <property type="entry name" value="Glyco_hydro_2_N"/>
    <property type="match status" value="1"/>
</dbReference>
<keyword evidence="2" id="KW-0378">Hydrolase</keyword>
<dbReference type="GO" id="GO:0005975">
    <property type="term" value="P:carbohydrate metabolic process"/>
    <property type="evidence" value="ECO:0007669"/>
    <property type="project" value="InterPro"/>
</dbReference>
<dbReference type="Gene3D" id="3.20.20.80">
    <property type="entry name" value="Glycosidases"/>
    <property type="match status" value="1"/>
</dbReference>
<feature type="chain" id="PRO_5011616089" evidence="4">
    <location>
        <begin position="26"/>
        <end position="824"/>
    </location>
</feature>
<evidence type="ECO:0000259" key="6">
    <source>
        <dbReference type="Pfam" id="PF02836"/>
    </source>
</evidence>
<dbReference type="SUPFAM" id="SSF49303">
    <property type="entry name" value="beta-Galactosidase/glucuronidase domain"/>
    <property type="match status" value="1"/>
</dbReference>
<dbReference type="InterPro" id="IPR032311">
    <property type="entry name" value="DUF4982"/>
</dbReference>
<dbReference type="Pfam" id="PF00703">
    <property type="entry name" value="Glyco_hydro_2"/>
    <property type="match status" value="1"/>
</dbReference>
<dbReference type="PROSITE" id="PS00608">
    <property type="entry name" value="GLYCOSYL_HYDROL_F2_2"/>
    <property type="match status" value="1"/>
</dbReference>
<dbReference type="Gene3D" id="2.60.120.260">
    <property type="entry name" value="Galactose-binding domain-like"/>
    <property type="match status" value="1"/>
</dbReference>
<dbReference type="PRINTS" id="PR00132">
    <property type="entry name" value="GLHYDRLASE2"/>
</dbReference>
<dbReference type="EMBL" id="FNQY01000007">
    <property type="protein sequence ID" value="SEA07443.1"/>
    <property type="molecule type" value="Genomic_DNA"/>
</dbReference>
<dbReference type="InterPro" id="IPR006104">
    <property type="entry name" value="Glyco_hydro_2_N"/>
</dbReference>
<evidence type="ECO:0000259" key="8">
    <source>
        <dbReference type="Pfam" id="PF16355"/>
    </source>
</evidence>
<feature type="domain" description="Glycoside hydrolase family 2 catalytic" evidence="6">
    <location>
        <begin position="311"/>
        <end position="468"/>
    </location>
</feature>
<dbReference type="InterPro" id="IPR040605">
    <property type="entry name" value="Glyco_hydro2_dom5"/>
</dbReference>
<feature type="signal peptide" evidence="4">
    <location>
        <begin position="1"/>
        <end position="25"/>
    </location>
</feature>
<feature type="domain" description="Glycoside hydrolase family 2 immunoglobulin-like beta-sandwich" evidence="5">
    <location>
        <begin position="197"/>
        <end position="303"/>
    </location>
</feature>
<feature type="domain" description="Glycoside hydrolase family 2" evidence="9">
    <location>
        <begin position="703"/>
        <end position="804"/>
    </location>
</feature>